<dbReference type="AlphaFoldDB" id="E6QJH6"/>
<dbReference type="EMBL" id="CABQ01000088">
    <property type="protein sequence ID" value="CBI07392.1"/>
    <property type="molecule type" value="Genomic_DNA"/>
</dbReference>
<organism evidence="1">
    <name type="scientific">mine drainage metagenome</name>
    <dbReference type="NCBI Taxonomy" id="410659"/>
    <lineage>
        <taxon>unclassified sequences</taxon>
        <taxon>metagenomes</taxon>
        <taxon>ecological metagenomes</taxon>
    </lineage>
</organism>
<sequence>MGAKLLYRFKEAYGQGVIEGIIWDVPVPVPPSEHRVKYRLVFIVNGHRLVGYDNERGKGDHKHIREEEIPYSFQDVATLVRDFMRDVEEIS</sequence>
<dbReference type="Pfam" id="PF20126">
    <property type="entry name" value="TumE"/>
    <property type="match status" value="1"/>
</dbReference>
<proteinExistence type="predicted"/>
<protein>
    <submittedName>
        <fullName evidence="1">Uncharacterized protein</fullName>
    </submittedName>
</protein>
<accession>E6QJH6</accession>
<reference evidence="1" key="1">
    <citation type="submission" date="2009-10" db="EMBL/GenBank/DDBJ databases">
        <title>Diversity of trophic interactions inside an arsenic-rich microbial ecosystem.</title>
        <authorList>
            <person name="Bertin P.N."/>
            <person name="Heinrich-Salmeron A."/>
            <person name="Pelletier E."/>
            <person name="Goulhen-Chollet F."/>
            <person name="Arsene-Ploetze F."/>
            <person name="Gallien S."/>
            <person name="Calteau A."/>
            <person name="Vallenet D."/>
            <person name="Casiot C."/>
            <person name="Chane-Woon-Ming B."/>
            <person name="Giloteaux L."/>
            <person name="Barakat M."/>
            <person name="Bonnefoy V."/>
            <person name="Bruneel O."/>
            <person name="Chandler M."/>
            <person name="Cleiss J."/>
            <person name="Duran R."/>
            <person name="Elbaz-Poulichet F."/>
            <person name="Fonknechten N."/>
            <person name="Lauga B."/>
            <person name="Mornico D."/>
            <person name="Ortet P."/>
            <person name="Schaeffer C."/>
            <person name="Siguier P."/>
            <person name="Alexander Thil Smith A."/>
            <person name="Van Dorsselaer A."/>
            <person name="Weissenbach J."/>
            <person name="Medigue C."/>
            <person name="Le Paslier D."/>
        </authorList>
    </citation>
    <scope>NUCLEOTIDE SEQUENCE</scope>
</reference>
<dbReference type="InterPro" id="IPR045397">
    <property type="entry name" value="TumE-like"/>
</dbReference>
<name>E6QJH6_9ZZZZ</name>
<gene>
    <name evidence="1" type="ORF">CARN6_0725</name>
</gene>
<comment type="caution">
    <text evidence="1">The sequence shown here is derived from an EMBL/GenBank/DDBJ whole genome shotgun (WGS) entry which is preliminary data.</text>
</comment>
<evidence type="ECO:0000313" key="1">
    <source>
        <dbReference type="EMBL" id="CBI07392.1"/>
    </source>
</evidence>